<dbReference type="InterPro" id="IPR005119">
    <property type="entry name" value="LysR_subst-bd"/>
</dbReference>
<dbReference type="SUPFAM" id="SSF53850">
    <property type="entry name" value="Periplasmic binding protein-like II"/>
    <property type="match status" value="1"/>
</dbReference>
<sequence length="137" mass="15496">MSVHIVEEGSKKLESEVECGNLDVAAVLLPTNKELFDCYAFVDEKLQLIVHSGHSLAGREAVALTECAQELFILFRKDFALHERVMSKCIRCYFRPNIMYESSQWDFVSGMVAERLGISRSPSKQPQEKNGRTIQVA</sequence>
<evidence type="ECO:0000313" key="3">
    <source>
        <dbReference type="Proteomes" id="UP000641588"/>
    </source>
</evidence>
<dbReference type="PANTHER" id="PTHR30419:SF8">
    <property type="entry name" value="NITROGEN ASSIMILATION TRANSCRIPTIONAL ACTIVATOR-RELATED"/>
    <property type="match status" value="1"/>
</dbReference>
<dbReference type="Gene3D" id="3.40.190.290">
    <property type="match status" value="1"/>
</dbReference>
<dbReference type="EMBL" id="WHOD01000016">
    <property type="protein sequence ID" value="NOU92532.1"/>
    <property type="molecule type" value="Genomic_DNA"/>
</dbReference>
<feature type="domain" description="LysR substrate-binding" evidence="1">
    <location>
        <begin position="2"/>
        <end position="122"/>
    </location>
</feature>
<reference evidence="2" key="1">
    <citation type="submission" date="2019-10" db="EMBL/GenBank/DDBJ databases">
        <title>Description of Paenibacillus glebae sp. nov.</title>
        <authorList>
            <person name="Carlier A."/>
            <person name="Qi S."/>
        </authorList>
    </citation>
    <scope>NUCLEOTIDE SEQUENCE</scope>
    <source>
        <strain evidence="2">LMG 31456</strain>
    </source>
</reference>
<proteinExistence type="predicted"/>
<organism evidence="2 3">
    <name type="scientific">Paenibacillus foliorum</name>
    <dbReference type="NCBI Taxonomy" id="2654974"/>
    <lineage>
        <taxon>Bacteria</taxon>
        <taxon>Bacillati</taxon>
        <taxon>Bacillota</taxon>
        <taxon>Bacilli</taxon>
        <taxon>Bacillales</taxon>
        <taxon>Paenibacillaceae</taxon>
        <taxon>Paenibacillus</taxon>
    </lineage>
</organism>
<dbReference type="InterPro" id="IPR050950">
    <property type="entry name" value="HTH-type_LysR_regulators"/>
</dbReference>
<dbReference type="PANTHER" id="PTHR30419">
    <property type="entry name" value="HTH-TYPE TRANSCRIPTIONAL REGULATOR YBHD"/>
    <property type="match status" value="1"/>
</dbReference>
<dbReference type="RefSeq" id="WP_171650728.1">
    <property type="nucleotide sequence ID" value="NZ_WHOD01000016.1"/>
</dbReference>
<protein>
    <recommendedName>
        <fullName evidence="1">LysR substrate-binding domain-containing protein</fullName>
    </recommendedName>
</protein>
<gene>
    <name evidence="2" type="ORF">GC093_04690</name>
</gene>
<dbReference type="Proteomes" id="UP000641588">
    <property type="component" value="Unassembled WGS sequence"/>
</dbReference>
<dbReference type="GO" id="GO:0005829">
    <property type="term" value="C:cytosol"/>
    <property type="evidence" value="ECO:0007669"/>
    <property type="project" value="TreeGrafter"/>
</dbReference>
<evidence type="ECO:0000259" key="1">
    <source>
        <dbReference type="Pfam" id="PF03466"/>
    </source>
</evidence>
<dbReference type="GO" id="GO:0006355">
    <property type="term" value="P:regulation of DNA-templated transcription"/>
    <property type="evidence" value="ECO:0007669"/>
    <property type="project" value="TreeGrafter"/>
</dbReference>
<accession>A0A972GKS6</accession>
<name>A0A972GKS6_9BACL</name>
<keyword evidence="3" id="KW-1185">Reference proteome</keyword>
<dbReference type="Pfam" id="PF03466">
    <property type="entry name" value="LysR_substrate"/>
    <property type="match status" value="1"/>
</dbReference>
<comment type="caution">
    <text evidence="2">The sequence shown here is derived from an EMBL/GenBank/DDBJ whole genome shotgun (WGS) entry which is preliminary data.</text>
</comment>
<dbReference type="AlphaFoldDB" id="A0A972GKS6"/>
<evidence type="ECO:0000313" key="2">
    <source>
        <dbReference type="EMBL" id="NOU92532.1"/>
    </source>
</evidence>